<dbReference type="AlphaFoldDB" id="A0A7I9W9F5"/>
<sequence length="292" mass="31829">MAAHYLAGPFTPAAQSQWDDYPALNDLLPWSSTGITANRNWPSAPVVAVLKERLKRLVAEPDNTRKAVLFKQTDTSSLTARKEPFAASDTEPHTDRAFNNETASYVNTARIVRYGYRSFDRQWIIADRRLLDRSRPELWAARLPGQMFVIEQHSQPVSDGPGIMVSALIPDAHHFNNRGGRALPMLHPGGRPNVAKGLLGALSTISGRELTAEDLIAYIAGVTAHPGFTEKFTEELDTLESVYRSPPTSNCSNKPSTSAGTRSGYTPTPNGSPISTAATSDTPRVTRTASQT</sequence>
<organism evidence="3 4">
    <name type="scientific">Mycolicibacterium agri</name>
    <name type="common">Mycobacterium agri</name>
    <dbReference type="NCBI Taxonomy" id="36811"/>
    <lineage>
        <taxon>Bacteria</taxon>
        <taxon>Bacillati</taxon>
        <taxon>Actinomycetota</taxon>
        <taxon>Actinomycetes</taxon>
        <taxon>Mycobacteriales</taxon>
        <taxon>Mycobacteriaceae</taxon>
        <taxon>Mycolicibacterium</taxon>
    </lineage>
</organism>
<dbReference type="Proteomes" id="UP000465302">
    <property type="component" value="Unassembled WGS sequence"/>
</dbReference>
<reference evidence="3 4" key="1">
    <citation type="journal article" date="2019" name="Emerg. Microbes Infect.">
        <title>Comprehensive subspecies identification of 175 nontuberculous mycobacteria species based on 7547 genomic profiles.</title>
        <authorList>
            <person name="Matsumoto Y."/>
            <person name="Kinjo T."/>
            <person name="Motooka D."/>
            <person name="Nabeya D."/>
            <person name="Jung N."/>
            <person name="Uechi K."/>
            <person name="Horii T."/>
            <person name="Iida T."/>
            <person name="Fujita J."/>
            <person name="Nakamura S."/>
        </authorList>
    </citation>
    <scope>NUCLEOTIDE SEQUENCE [LARGE SCALE GENOMIC DNA]</scope>
    <source>
        <strain evidence="3 4">JCM 6377</strain>
    </source>
</reference>
<feature type="domain" description="Type ISP restriction-modification enzyme LLaBIII C-terminal specificity" evidence="2">
    <location>
        <begin position="26"/>
        <end position="238"/>
    </location>
</feature>
<proteinExistence type="predicted"/>
<feature type="region of interest" description="Disordered" evidence="1">
    <location>
        <begin position="243"/>
        <end position="292"/>
    </location>
</feature>
<evidence type="ECO:0000256" key="1">
    <source>
        <dbReference type="SAM" id="MobiDB-lite"/>
    </source>
</evidence>
<dbReference type="EMBL" id="BLKS01000001">
    <property type="protein sequence ID" value="GFG54059.1"/>
    <property type="molecule type" value="Genomic_DNA"/>
</dbReference>
<gene>
    <name evidence="3" type="ORF">MAGR_55000</name>
</gene>
<protein>
    <recommendedName>
        <fullName evidence="2">Type ISP restriction-modification enzyme LLaBIII C-terminal specificity domain-containing protein</fullName>
    </recommendedName>
</protein>
<evidence type="ECO:0000259" key="2">
    <source>
        <dbReference type="Pfam" id="PF18135"/>
    </source>
</evidence>
<dbReference type="InterPro" id="IPR041635">
    <property type="entry name" value="Type_ISP_LLaBIII_C"/>
</dbReference>
<feature type="compositionally biased region" description="Polar residues" evidence="1">
    <location>
        <begin position="246"/>
        <end position="292"/>
    </location>
</feature>
<evidence type="ECO:0000313" key="3">
    <source>
        <dbReference type="EMBL" id="GFG54059.1"/>
    </source>
</evidence>
<name>A0A7I9W9F5_MYCAG</name>
<accession>A0A7I9W9F5</accession>
<comment type="caution">
    <text evidence="3">The sequence shown here is derived from an EMBL/GenBank/DDBJ whole genome shotgun (WGS) entry which is preliminary data.</text>
</comment>
<evidence type="ECO:0000313" key="4">
    <source>
        <dbReference type="Proteomes" id="UP000465302"/>
    </source>
</evidence>
<dbReference type="Pfam" id="PF18135">
    <property type="entry name" value="Type_ISP_C"/>
    <property type="match status" value="1"/>
</dbReference>